<organism evidence="12 13">
    <name type="scientific">Marasmiellus scandens</name>
    <dbReference type="NCBI Taxonomy" id="2682957"/>
    <lineage>
        <taxon>Eukaryota</taxon>
        <taxon>Fungi</taxon>
        <taxon>Dikarya</taxon>
        <taxon>Basidiomycota</taxon>
        <taxon>Agaricomycotina</taxon>
        <taxon>Agaricomycetes</taxon>
        <taxon>Agaricomycetidae</taxon>
        <taxon>Agaricales</taxon>
        <taxon>Marasmiineae</taxon>
        <taxon>Omphalotaceae</taxon>
        <taxon>Marasmiellus</taxon>
    </lineage>
</organism>
<dbReference type="InterPro" id="IPR008949">
    <property type="entry name" value="Isoprenoid_synthase_dom_sf"/>
</dbReference>
<dbReference type="CDD" id="cd00685">
    <property type="entry name" value="Trans_IPPS_HT"/>
    <property type="match status" value="1"/>
</dbReference>
<protein>
    <recommendedName>
        <fullName evidence="9">(2E,6E)-farnesyl diphosphate synthase</fullName>
    </recommendedName>
    <alternativeName>
        <fullName evidence="8">Dimethylallyltranstransferase</fullName>
    </alternativeName>
    <alternativeName>
        <fullName evidence="7">Farnesyl diphosphate synthase</fullName>
    </alternativeName>
    <alternativeName>
        <fullName evidence="5">Farnesyltranstransferase</fullName>
    </alternativeName>
    <alternativeName>
        <fullName evidence="10">Geranylgeranyl diphosphate synthase</fullName>
    </alternativeName>
    <alternativeName>
        <fullName evidence="6">Geranyltranstransferase</fullName>
    </alternativeName>
</protein>
<comment type="caution">
    <text evidence="12">The sequence shown here is derived from an EMBL/GenBank/DDBJ whole genome shotgun (WGS) entry which is preliminary data.</text>
</comment>
<comment type="cofactor">
    <cofactor evidence="1">
        <name>Mg(2+)</name>
        <dbReference type="ChEBI" id="CHEBI:18420"/>
    </cofactor>
</comment>
<reference evidence="12 13" key="1">
    <citation type="submission" date="2024-01" db="EMBL/GenBank/DDBJ databases">
        <title>A draft genome for the cacao thread blight pathogen Marasmiellus scandens.</title>
        <authorList>
            <person name="Baruah I.K."/>
            <person name="Leung J."/>
            <person name="Bukari Y."/>
            <person name="Amoako-Attah I."/>
            <person name="Meinhardt L.W."/>
            <person name="Bailey B.A."/>
            <person name="Cohen S.P."/>
        </authorList>
    </citation>
    <scope>NUCLEOTIDE SEQUENCE [LARGE SCALE GENOMIC DNA]</scope>
    <source>
        <strain evidence="12 13">GH-19</strain>
    </source>
</reference>
<dbReference type="PANTHER" id="PTHR12001">
    <property type="entry name" value="GERANYLGERANYL PYROPHOSPHATE SYNTHASE"/>
    <property type="match status" value="1"/>
</dbReference>
<dbReference type="InterPro" id="IPR033749">
    <property type="entry name" value="Polyprenyl_synt_CS"/>
</dbReference>
<dbReference type="SFLD" id="SFLDG01017">
    <property type="entry name" value="Polyprenyl_Transferase_Like"/>
    <property type="match status" value="1"/>
</dbReference>
<gene>
    <name evidence="12" type="ORF">VKT23_006190</name>
</gene>
<dbReference type="PROSITE" id="PS00444">
    <property type="entry name" value="POLYPRENYL_SYNTHASE_2"/>
    <property type="match status" value="1"/>
</dbReference>
<dbReference type="EMBL" id="JBANRG010000007">
    <property type="protein sequence ID" value="KAK7464982.1"/>
    <property type="molecule type" value="Genomic_DNA"/>
</dbReference>
<evidence type="ECO:0000256" key="4">
    <source>
        <dbReference type="ARBA" id="ARBA00022842"/>
    </source>
</evidence>
<dbReference type="Pfam" id="PF00348">
    <property type="entry name" value="polyprenyl_synt"/>
    <property type="match status" value="1"/>
</dbReference>
<dbReference type="PROSITE" id="PS00723">
    <property type="entry name" value="POLYPRENYL_SYNTHASE_1"/>
    <property type="match status" value="1"/>
</dbReference>
<comment type="similarity">
    <text evidence="2 11">Belongs to the FPP/GGPP synthase family.</text>
</comment>
<accession>A0ABR1JQ94</accession>
<keyword evidence="3" id="KW-0479">Metal-binding</keyword>
<keyword evidence="4" id="KW-0460">Magnesium</keyword>
<dbReference type="SUPFAM" id="SSF48576">
    <property type="entry name" value="Terpenoid synthases"/>
    <property type="match status" value="1"/>
</dbReference>
<dbReference type="PANTHER" id="PTHR12001:SF44">
    <property type="entry name" value="GERANYLGERANYL PYROPHOSPHATE SYNTHASE"/>
    <property type="match status" value="1"/>
</dbReference>
<evidence type="ECO:0000256" key="1">
    <source>
        <dbReference type="ARBA" id="ARBA00001946"/>
    </source>
</evidence>
<keyword evidence="13" id="KW-1185">Reference proteome</keyword>
<dbReference type="InterPro" id="IPR000092">
    <property type="entry name" value="Polyprenyl_synt"/>
</dbReference>
<name>A0ABR1JQ94_9AGAR</name>
<evidence type="ECO:0000256" key="10">
    <source>
        <dbReference type="ARBA" id="ARBA00033096"/>
    </source>
</evidence>
<evidence type="ECO:0000313" key="13">
    <source>
        <dbReference type="Proteomes" id="UP001498398"/>
    </source>
</evidence>
<evidence type="ECO:0000256" key="7">
    <source>
        <dbReference type="ARBA" id="ARBA00032424"/>
    </source>
</evidence>
<evidence type="ECO:0000256" key="11">
    <source>
        <dbReference type="RuleBase" id="RU004466"/>
    </source>
</evidence>
<dbReference type="SFLD" id="SFLDS00005">
    <property type="entry name" value="Isoprenoid_Synthase_Type_I"/>
    <property type="match status" value="1"/>
</dbReference>
<evidence type="ECO:0000256" key="9">
    <source>
        <dbReference type="ARBA" id="ARBA00032873"/>
    </source>
</evidence>
<evidence type="ECO:0000256" key="5">
    <source>
        <dbReference type="ARBA" id="ARBA00032052"/>
    </source>
</evidence>
<sequence>MGQVNKTHQESPASEAKLYDTLLERLSNEWEWSGKNELSIMEPYTYITSNPGKDIRSQFINAFNLWLNVPHEKTRAIANVVNMLHSASLLIDDIQDNSQLRRGHPVAHKIYGVPQTINTANYVYFLAFQELSKLRDSSRQPEAGPDVDAVVTSELLSLHRGQGLDLLWRDSLQCPTEEEYIGMVNNKTGGLLRIGIKLMMVMATTNTEIDYVPLVNLIGVYFQIRDDLMNLSSDNYASNKGFAEDLTEGKFSFPIVHGVWKDTKNRQILNVLQKRPSTPTLKLHVINYLKDETQSFQYTLGVLACLETQIRMEISRLGGNEGLETLMDRLHVDPTKLQ</sequence>
<dbReference type="Gene3D" id="1.10.600.10">
    <property type="entry name" value="Farnesyl Diphosphate Synthase"/>
    <property type="match status" value="1"/>
</dbReference>
<evidence type="ECO:0000256" key="6">
    <source>
        <dbReference type="ARBA" id="ARBA00032380"/>
    </source>
</evidence>
<keyword evidence="11" id="KW-0808">Transferase</keyword>
<evidence type="ECO:0000313" key="12">
    <source>
        <dbReference type="EMBL" id="KAK7464982.1"/>
    </source>
</evidence>
<evidence type="ECO:0000256" key="8">
    <source>
        <dbReference type="ARBA" id="ARBA00032448"/>
    </source>
</evidence>
<proteinExistence type="inferred from homology"/>
<dbReference type="Proteomes" id="UP001498398">
    <property type="component" value="Unassembled WGS sequence"/>
</dbReference>
<evidence type="ECO:0000256" key="2">
    <source>
        <dbReference type="ARBA" id="ARBA00006706"/>
    </source>
</evidence>
<evidence type="ECO:0000256" key="3">
    <source>
        <dbReference type="ARBA" id="ARBA00022723"/>
    </source>
</evidence>